<reference evidence="6 7" key="1">
    <citation type="submission" date="2024-06" db="EMBL/GenBank/DDBJ databases">
        <title>A chromosome level genome sequence of Diviner's sage (Salvia divinorum).</title>
        <authorList>
            <person name="Ford S.A."/>
            <person name="Ro D.-K."/>
            <person name="Ness R.W."/>
            <person name="Phillips M.A."/>
        </authorList>
    </citation>
    <scope>NUCLEOTIDE SEQUENCE [LARGE SCALE GENOMIC DNA]</scope>
    <source>
        <strain evidence="6">SAF-2024a</strain>
        <tissue evidence="6">Leaf</tissue>
    </source>
</reference>
<name>A0ABD1GLZ8_SALDI</name>
<organism evidence="6 7">
    <name type="scientific">Salvia divinorum</name>
    <name type="common">Maria pastora</name>
    <name type="synonym">Diviner's sage</name>
    <dbReference type="NCBI Taxonomy" id="28513"/>
    <lineage>
        <taxon>Eukaryota</taxon>
        <taxon>Viridiplantae</taxon>
        <taxon>Streptophyta</taxon>
        <taxon>Embryophyta</taxon>
        <taxon>Tracheophyta</taxon>
        <taxon>Spermatophyta</taxon>
        <taxon>Magnoliopsida</taxon>
        <taxon>eudicotyledons</taxon>
        <taxon>Gunneridae</taxon>
        <taxon>Pentapetalae</taxon>
        <taxon>asterids</taxon>
        <taxon>lamiids</taxon>
        <taxon>Lamiales</taxon>
        <taxon>Lamiaceae</taxon>
        <taxon>Nepetoideae</taxon>
        <taxon>Mentheae</taxon>
        <taxon>Salviinae</taxon>
        <taxon>Salvia</taxon>
        <taxon>Salvia subgen. Calosphace</taxon>
    </lineage>
</organism>
<dbReference type="Proteomes" id="UP001567538">
    <property type="component" value="Unassembled WGS sequence"/>
</dbReference>
<evidence type="ECO:0000256" key="4">
    <source>
        <dbReference type="ARBA" id="ARBA00023136"/>
    </source>
</evidence>
<dbReference type="PANTHER" id="PTHR11132">
    <property type="entry name" value="SOLUTE CARRIER FAMILY 35"/>
    <property type="match status" value="1"/>
</dbReference>
<accession>A0ABD1GLZ8</accession>
<dbReference type="AlphaFoldDB" id="A0ABD1GLZ8"/>
<evidence type="ECO:0000256" key="5">
    <source>
        <dbReference type="SAM" id="Phobius"/>
    </source>
</evidence>
<dbReference type="InterPro" id="IPR050186">
    <property type="entry name" value="TPT_transporter"/>
</dbReference>
<evidence type="ECO:0000313" key="6">
    <source>
        <dbReference type="EMBL" id="KAL1545160.1"/>
    </source>
</evidence>
<evidence type="ECO:0000313" key="7">
    <source>
        <dbReference type="Proteomes" id="UP001567538"/>
    </source>
</evidence>
<dbReference type="EMBL" id="JBEAFC010000008">
    <property type="protein sequence ID" value="KAL1545160.1"/>
    <property type="molecule type" value="Genomic_DNA"/>
</dbReference>
<keyword evidence="3 5" id="KW-1133">Transmembrane helix</keyword>
<feature type="transmembrane region" description="Helical" evidence="5">
    <location>
        <begin position="51"/>
        <end position="69"/>
    </location>
</feature>
<gene>
    <name evidence="6" type="primary">UXT3</name>
    <name evidence="6" type="ORF">AAHA92_21914</name>
</gene>
<evidence type="ECO:0000256" key="3">
    <source>
        <dbReference type="ARBA" id="ARBA00022989"/>
    </source>
</evidence>
<keyword evidence="7" id="KW-1185">Reference proteome</keyword>
<sequence length="177" mass="19440">MTNTIQKKFKISLTQRLYKSCLYQAITLFITGLFVDGLLTKHNVFSFNYTPQELTFIVISRLLSVYVNFSTFLVTYQILGHLKTCLVLAFGYVLLQDPFSWQNILGILIAIVGMQLSSYCCSIESQQKASAEAAQKSQAKEAESDPLLSVENGGGVVAEGGGGASALEWNSNKNLHA</sequence>
<dbReference type="GO" id="GO:0016020">
    <property type="term" value="C:membrane"/>
    <property type="evidence" value="ECO:0007669"/>
    <property type="project" value="UniProtKB-SubCell"/>
</dbReference>
<protein>
    <submittedName>
        <fullName evidence="6">UDP-xylose transporter 3</fullName>
    </submittedName>
</protein>
<proteinExistence type="predicted"/>
<comment type="subcellular location">
    <subcellularLocation>
        <location evidence="1">Membrane</location>
        <topology evidence="1">Multi-pass membrane protein</topology>
    </subcellularLocation>
</comment>
<evidence type="ECO:0000256" key="1">
    <source>
        <dbReference type="ARBA" id="ARBA00004141"/>
    </source>
</evidence>
<comment type="caution">
    <text evidence="6">The sequence shown here is derived from an EMBL/GenBank/DDBJ whole genome shotgun (WGS) entry which is preliminary data.</text>
</comment>
<feature type="transmembrane region" description="Helical" evidence="5">
    <location>
        <begin position="21"/>
        <end position="39"/>
    </location>
</feature>
<keyword evidence="2 5" id="KW-0812">Transmembrane</keyword>
<evidence type="ECO:0000256" key="2">
    <source>
        <dbReference type="ARBA" id="ARBA00022692"/>
    </source>
</evidence>
<keyword evidence="4 5" id="KW-0472">Membrane</keyword>